<protein>
    <recommendedName>
        <fullName evidence="2">malate synthase</fullName>
        <ecNumber evidence="2">2.3.3.9</ecNumber>
    </recommendedName>
</protein>
<dbReference type="SUPFAM" id="SSF51645">
    <property type="entry name" value="Malate synthase G"/>
    <property type="match status" value="1"/>
</dbReference>
<evidence type="ECO:0000259" key="4">
    <source>
        <dbReference type="Pfam" id="PF20659"/>
    </source>
</evidence>
<dbReference type="InterPro" id="IPR011076">
    <property type="entry name" value="Malate_synth_sf"/>
</dbReference>
<evidence type="ECO:0000259" key="3">
    <source>
        <dbReference type="Pfam" id="PF01274"/>
    </source>
</evidence>
<dbReference type="STRING" id="983967.A0A1E4SSL7"/>
<accession>A0A1E4SSL7</accession>
<dbReference type="InterPro" id="IPR001465">
    <property type="entry name" value="Malate_synthase_TIM"/>
</dbReference>
<dbReference type="Proteomes" id="UP000094801">
    <property type="component" value="Unassembled WGS sequence"/>
</dbReference>
<dbReference type="GO" id="GO:0004474">
    <property type="term" value="F:malate synthase activity"/>
    <property type="evidence" value="ECO:0007669"/>
    <property type="project" value="UniProtKB-EC"/>
</dbReference>
<dbReference type="Pfam" id="PF01274">
    <property type="entry name" value="MS_TIM-barrel"/>
    <property type="match status" value="1"/>
</dbReference>
<reference evidence="6" key="1">
    <citation type="submission" date="2016-04" db="EMBL/GenBank/DDBJ databases">
        <title>Comparative genomics of biotechnologically important yeasts.</title>
        <authorList>
            <consortium name="DOE Joint Genome Institute"/>
            <person name="Riley R."/>
            <person name="Haridas S."/>
            <person name="Wolfe K.H."/>
            <person name="Lopes M.R."/>
            <person name="Hittinger C.T."/>
            <person name="Goker M."/>
            <person name="Salamov A."/>
            <person name="Wisecaver J."/>
            <person name="Long T.M."/>
            <person name="Aerts A.L."/>
            <person name="Barry K."/>
            <person name="Choi C."/>
            <person name="Clum A."/>
            <person name="Coughlan A.Y."/>
            <person name="Deshpande S."/>
            <person name="Douglass A.P."/>
            <person name="Hanson S.J."/>
            <person name="Klenk H.-P."/>
            <person name="Labutti K."/>
            <person name="Lapidus A."/>
            <person name="Lindquist E."/>
            <person name="Lipzen A."/>
            <person name="Meier-Kolthoff J.P."/>
            <person name="Ohm R.A."/>
            <person name="Otillar R.P."/>
            <person name="Pangilinan J."/>
            <person name="Peng Y."/>
            <person name="Rokas A."/>
            <person name="Rosa C.A."/>
            <person name="Scheuner C."/>
            <person name="Sibirny A.A."/>
            <person name="Slot J.C."/>
            <person name="Stielow J.B."/>
            <person name="Sun H."/>
            <person name="Kurtzman C.P."/>
            <person name="Blackwell M."/>
            <person name="Grigoriev I.V."/>
            <person name="Jeffries T.W."/>
        </authorList>
    </citation>
    <scope>NUCLEOTIDE SEQUENCE [LARGE SCALE GENOMIC DNA]</scope>
    <source>
        <strain evidence="6">NRRL YB-2248</strain>
    </source>
</reference>
<dbReference type="Pfam" id="PF20659">
    <property type="entry name" value="MS_C"/>
    <property type="match status" value="1"/>
</dbReference>
<dbReference type="EMBL" id="KV453884">
    <property type="protein sequence ID" value="ODV82513.1"/>
    <property type="molecule type" value="Genomic_DNA"/>
</dbReference>
<keyword evidence="6" id="KW-1185">Reference proteome</keyword>
<dbReference type="GO" id="GO:0006097">
    <property type="term" value="P:glyoxylate cycle"/>
    <property type="evidence" value="ECO:0007669"/>
    <property type="project" value="InterPro"/>
</dbReference>
<evidence type="ECO:0000256" key="2">
    <source>
        <dbReference type="ARBA" id="ARBA00012636"/>
    </source>
</evidence>
<dbReference type="InterPro" id="IPR046363">
    <property type="entry name" value="MS_N_TIM-barrel_dom"/>
</dbReference>
<dbReference type="GO" id="GO:0005737">
    <property type="term" value="C:cytoplasm"/>
    <property type="evidence" value="ECO:0007669"/>
    <property type="project" value="TreeGrafter"/>
</dbReference>
<dbReference type="InterPro" id="IPR048355">
    <property type="entry name" value="MS_C"/>
</dbReference>
<dbReference type="PANTHER" id="PTHR42902">
    <property type="entry name" value="MALATE SYNTHASE"/>
    <property type="match status" value="1"/>
</dbReference>
<dbReference type="OrthoDB" id="186072at2759"/>
<proteinExistence type="inferred from homology"/>
<dbReference type="Gene3D" id="3.20.20.360">
    <property type="entry name" value="Malate synthase, domain 3"/>
    <property type="match status" value="1"/>
</dbReference>
<gene>
    <name evidence="5" type="ORF">CANARDRAFT_25860</name>
</gene>
<sequence>MTSYVKLLVEKFYKRRVHATVGMAVSILIEDDPVENLIAMNADEQDELREVLAIHDGTWIAHSDTIVTEEDFINYEIEGGEITTKGCVPTNNSMEDAATAEFVEMNDTGDIITPELVSKIIDEEVAKPSSNRVISGEVEIAEFLTTSTYNEIVTLGPEVDLSTLK</sequence>
<feature type="domain" description="Malate synthase TIM barrel" evidence="3">
    <location>
        <begin position="1"/>
        <end position="69"/>
    </location>
</feature>
<evidence type="ECO:0000313" key="5">
    <source>
        <dbReference type="EMBL" id="ODV82513.1"/>
    </source>
</evidence>
<dbReference type="EC" id="2.3.3.9" evidence="2"/>
<dbReference type="PANTHER" id="PTHR42902:SF1">
    <property type="entry name" value="MALATE SYNTHASE 1-RELATED"/>
    <property type="match status" value="1"/>
</dbReference>
<comment type="similarity">
    <text evidence="1">Belongs to the malate synthase family.</text>
</comment>
<evidence type="ECO:0000256" key="1">
    <source>
        <dbReference type="ARBA" id="ARBA00006394"/>
    </source>
</evidence>
<name>A0A1E4SSL7_9ASCO</name>
<dbReference type="AlphaFoldDB" id="A0A1E4SSL7"/>
<feature type="domain" description="Malate synthase C-terminal" evidence="4">
    <location>
        <begin position="83"/>
        <end position="129"/>
    </location>
</feature>
<organism evidence="5 6">
    <name type="scientific">[Candida] arabinofermentans NRRL YB-2248</name>
    <dbReference type="NCBI Taxonomy" id="983967"/>
    <lineage>
        <taxon>Eukaryota</taxon>
        <taxon>Fungi</taxon>
        <taxon>Dikarya</taxon>
        <taxon>Ascomycota</taxon>
        <taxon>Saccharomycotina</taxon>
        <taxon>Pichiomycetes</taxon>
        <taxon>Pichiales</taxon>
        <taxon>Pichiaceae</taxon>
        <taxon>Ogataea</taxon>
        <taxon>Ogataea/Candida clade</taxon>
    </lineage>
</organism>
<evidence type="ECO:0000313" key="6">
    <source>
        <dbReference type="Proteomes" id="UP000094801"/>
    </source>
</evidence>
<dbReference type="InterPro" id="IPR006252">
    <property type="entry name" value="Malate_synthA"/>
</dbReference>